<dbReference type="GO" id="GO:0005829">
    <property type="term" value="C:cytosol"/>
    <property type="evidence" value="ECO:0007669"/>
    <property type="project" value="TreeGrafter"/>
</dbReference>
<keyword evidence="4 8" id="KW-0521">NADP</keyword>
<evidence type="ECO:0000256" key="8">
    <source>
        <dbReference type="HAMAP-Rule" id="MF_00222"/>
    </source>
</evidence>
<evidence type="ECO:0000256" key="2">
    <source>
        <dbReference type="ARBA" id="ARBA00012962"/>
    </source>
</evidence>
<dbReference type="STRING" id="1121305.CLCOL_07670"/>
<evidence type="ECO:0000259" key="10">
    <source>
        <dbReference type="Pfam" id="PF08501"/>
    </source>
</evidence>
<dbReference type="PANTHER" id="PTHR21089:SF1">
    <property type="entry name" value="BIFUNCTIONAL 3-DEHYDROQUINATE DEHYDRATASE_SHIKIMATE DEHYDROGENASE, CHLOROPLASTIC"/>
    <property type="match status" value="1"/>
</dbReference>
<accession>A0A151APH2</accession>
<dbReference type="CDD" id="cd01065">
    <property type="entry name" value="NAD_bind_Shikimate_DH"/>
    <property type="match status" value="1"/>
</dbReference>
<dbReference type="SUPFAM" id="SSF51735">
    <property type="entry name" value="NAD(P)-binding Rossmann-fold domains"/>
    <property type="match status" value="1"/>
</dbReference>
<comment type="similarity">
    <text evidence="8">Belongs to the shikimate dehydrogenase family.</text>
</comment>
<dbReference type="RefSeq" id="WP_061857684.1">
    <property type="nucleotide sequence ID" value="NZ_LTBB01000003.1"/>
</dbReference>
<feature type="binding site" evidence="8">
    <location>
        <begin position="15"/>
        <end position="17"/>
    </location>
    <ligand>
        <name>shikimate</name>
        <dbReference type="ChEBI" id="CHEBI:36208"/>
    </ligand>
</feature>
<organism evidence="11 12">
    <name type="scientific">Clostridium colicanis DSM 13634</name>
    <dbReference type="NCBI Taxonomy" id="1121305"/>
    <lineage>
        <taxon>Bacteria</taxon>
        <taxon>Bacillati</taxon>
        <taxon>Bacillota</taxon>
        <taxon>Clostridia</taxon>
        <taxon>Eubacteriales</taxon>
        <taxon>Clostridiaceae</taxon>
        <taxon>Clostridium</taxon>
    </lineage>
</organism>
<comment type="function">
    <text evidence="8">Involved in the biosynthesis of the chorismate, which leads to the biosynthesis of aromatic amino acids. Catalyzes the reversible NADPH linked reduction of 3-dehydroshikimate (DHSA) to yield shikimate (SA).</text>
</comment>
<evidence type="ECO:0000256" key="7">
    <source>
        <dbReference type="ARBA" id="ARBA00049442"/>
    </source>
</evidence>
<evidence type="ECO:0000256" key="4">
    <source>
        <dbReference type="ARBA" id="ARBA00022857"/>
    </source>
</evidence>
<keyword evidence="6 8" id="KW-0057">Aromatic amino acid biosynthesis</keyword>
<dbReference type="PATRIC" id="fig|1121305.3.peg.779"/>
<dbReference type="GO" id="GO:0008652">
    <property type="term" value="P:amino acid biosynthetic process"/>
    <property type="evidence" value="ECO:0007669"/>
    <property type="project" value="UniProtKB-KW"/>
</dbReference>
<comment type="pathway">
    <text evidence="1 8">Metabolic intermediate biosynthesis; chorismate biosynthesis; chorismate from D-erythrose 4-phosphate and phosphoenolpyruvate: step 4/7.</text>
</comment>
<dbReference type="EMBL" id="LTBB01000003">
    <property type="protein sequence ID" value="KYH29536.1"/>
    <property type="molecule type" value="Genomic_DNA"/>
</dbReference>
<sequence length="270" mass="30389">MKKLYGLLGESLPHSFSPQIHSLIFNELGIGGYYHLFEVNKEDLQNALLGFKSLKVKGVNVTIPYKIDVIKYLDDVSKEAKGIGAVNTICFKEGKAVGYNTDYYGFGMMLNKFNVDIKGKKVVILGTGGASRAVLQYLLDNYVGEITFVSRNIEEGKRKFNDFEVINYTQLKEKSNKDIVINCTPVGMYPKVDASPLTKEVISKFKVVVDLIYNPQETLLLKYAKELGLQGINGLYMLVGQAIKAEELWNSVKINDETVDKIYRELFDLL</sequence>
<dbReference type="InterPro" id="IPR011342">
    <property type="entry name" value="Shikimate_DH"/>
</dbReference>
<dbReference type="InterPro" id="IPR013708">
    <property type="entry name" value="Shikimate_DH-bd_N"/>
</dbReference>
<name>A0A151APH2_9CLOT</name>
<comment type="subunit">
    <text evidence="8">Homodimer.</text>
</comment>
<gene>
    <name evidence="8 11" type="primary">aroE</name>
    <name evidence="11" type="ORF">CLCOL_07670</name>
</gene>
<evidence type="ECO:0000256" key="3">
    <source>
        <dbReference type="ARBA" id="ARBA00022605"/>
    </source>
</evidence>
<comment type="caution">
    <text evidence="8">Lacks conserved residue(s) required for the propagation of feature annotation.</text>
</comment>
<dbReference type="NCBIfam" id="TIGR00507">
    <property type="entry name" value="aroE"/>
    <property type="match status" value="1"/>
</dbReference>
<feature type="binding site" evidence="8">
    <location>
        <position position="87"/>
    </location>
    <ligand>
        <name>shikimate</name>
        <dbReference type="ChEBI" id="CHEBI:36208"/>
    </ligand>
</feature>
<evidence type="ECO:0000256" key="1">
    <source>
        <dbReference type="ARBA" id="ARBA00004871"/>
    </source>
</evidence>
<dbReference type="InterPro" id="IPR022893">
    <property type="entry name" value="Shikimate_DH_fam"/>
</dbReference>
<feature type="active site" description="Proton acceptor" evidence="8">
    <location>
        <position position="66"/>
    </location>
</feature>
<comment type="catalytic activity">
    <reaction evidence="7 8">
        <text>shikimate + NADP(+) = 3-dehydroshikimate + NADPH + H(+)</text>
        <dbReference type="Rhea" id="RHEA:17737"/>
        <dbReference type="ChEBI" id="CHEBI:15378"/>
        <dbReference type="ChEBI" id="CHEBI:16630"/>
        <dbReference type="ChEBI" id="CHEBI:36208"/>
        <dbReference type="ChEBI" id="CHEBI:57783"/>
        <dbReference type="ChEBI" id="CHEBI:58349"/>
        <dbReference type="EC" id="1.1.1.25"/>
    </reaction>
</comment>
<dbReference type="GO" id="GO:0009423">
    <property type="term" value="P:chorismate biosynthetic process"/>
    <property type="evidence" value="ECO:0007669"/>
    <property type="project" value="UniProtKB-UniRule"/>
</dbReference>
<feature type="binding site" evidence="8">
    <location>
        <position position="241"/>
    </location>
    <ligand>
        <name>shikimate</name>
        <dbReference type="ChEBI" id="CHEBI:36208"/>
    </ligand>
</feature>
<feature type="binding site" evidence="8">
    <location>
        <position position="102"/>
    </location>
    <ligand>
        <name>shikimate</name>
        <dbReference type="ChEBI" id="CHEBI:36208"/>
    </ligand>
</feature>
<dbReference type="InterPro" id="IPR036291">
    <property type="entry name" value="NAD(P)-bd_dom_sf"/>
</dbReference>
<feature type="domain" description="Quinate/shikimate 5-dehydrogenase/glutamyl-tRNA reductase" evidence="9">
    <location>
        <begin position="112"/>
        <end position="184"/>
    </location>
</feature>
<dbReference type="InterPro" id="IPR006151">
    <property type="entry name" value="Shikm_DH/Glu-tRNA_Rdtase"/>
</dbReference>
<feature type="binding site" evidence="8">
    <location>
        <position position="234"/>
    </location>
    <ligand>
        <name>NADP(+)</name>
        <dbReference type="ChEBI" id="CHEBI:58349"/>
    </ligand>
</feature>
<dbReference type="Pfam" id="PF01488">
    <property type="entry name" value="Shikimate_DH"/>
    <property type="match status" value="1"/>
</dbReference>
<reference evidence="11 12" key="1">
    <citation type="submission" date="2016-02" db="EMBL/GenBank/DDBJ databases">
        <title>Genome sequence of Clostridium colicanis DSM 13634.</title>
        <authorList>
            <person name="Poehlein A."/>
            <person name="Daniel R."/>
        </authorList>
    </citation>
    <scope>NUCLEOTIDE SEQUENCE [LARGE SCALE GENOMIC DNA]</scope>
    <source>
        <strain evidence="11 12">DSM 13634</strain>
    </source>
</reference>
<evidence type="ECO:0000256" key="5">
    <source>
        <dbReference type="ARBA" id="ARBA00023002"/>
    </source>
</evidence>
<dbReference type="AlphaFoldDB" id="A0A151APH2"/>
<feature type="binding site" evidence="8">
    <location>
        <position position="213"/>
    </location>
    <ligand>
        <name>shikimate</name>
        <dbReference type="ChEBI" id="CHEBI:36208"/>
    </ligand>
</feature>
<dbReference type="InterPro" id="IPR046346">
    <property type="entry name" value="Aminoacid_DH-like_N_sf"/>
</dbReference>
<dbReference type="Gene3D" id="3.40.50.720">
    <property type="entry name" value="NAD(P)-binding Rossmann-like Domain"/>
    <property type="match status" value="1"/>
</dbReference>
<dbReference type="HAMAP" id="MF_00222">
    <property type="entry name" value="Shikimate_DH_AroE"/>
    <property type="match status" value="1"/>
</dbReference>
<dbReference type="UniPathway" id="UPA00053">
    <property type="reaction ID" value="UER00087"/>
</dbReference>
<dbReference type="GO" id="GO:0009073">
    <property type="term" value="P:aromatic amino acid family biosynthetic process"/>
    <property type="evidence" value="ECO:0007669"/>
    <property type="project" value="UniProtKB-KW"/>
</dbReference>
<keyword evidence="3 8" id="KW-0028">Amino-acid biosynthesis</keyword>
<keyword evidence="12" id="KW-1185">Reference proteome</keyword>
<evidence type="ECO:0000256" key="6">
    <source>
        <dbReference type="ARBA" id="ARBA00023141"/>
    </source>
</evidence>
<proteinExistence type="inferred from homology"/>
<dbReference type="Pfam" id="PF08501">
    <property type="entry name" value="Shikimate_dh_N"/>
    <property type="match status" value="1"/>
</dbReference>
<keyword evidence="5 8" id="KW-0560">Oxidoreductase</keyword>
<protein>
    <recommendedName>
        <fullName evidence="2 8">Shikimate dehydrogenase (NADP(+))</fullName>
        <shortName evidence="8">SDH</shortName>
        <ecNumber evidence="2 8">1.1.1.25</ecNumber>
    </recommendedName>
</protein>
<dbReference type="Proteomes" id="UP000075374">
    <property type="component" value="Unassembled WGS sequence"/>
</dbReference>
<dbReference type="PANTHER" id="PTHR21089">
    <property type="entry name" value="SHIKIMATE DEHYDROGENASE"/>
    <property type="match status" value="1"/>
</dbReference>
<dbReference type="Gene3D" id="3.40.50.10860">
    <property type="entry name" value="Leucine Dehydrogenase, chain A, domain 1"/>
    <property type="match status" value="1"/>
</dbReference>
<evidence type="ECO:0000313" key="12">
    <source>
        <dbReference type="Proteomes" id="UP000075374"/>
    </source>
</evidence>
<dbReference type="SUPFAM" id="SSF53223">
    <property type="entry name" value="Aminoacid dehydrogenase-like, N-terminal domain"/>
    <property type="match status" value="1"/>
</dbReference>
<feature type="binding site" evidence="8">
    <location>
        <position position="211"/>
    </location>
    <ligand>
        <name>NADP(+)</name>
        <dbReference type="ChEBI" id="CHEBI:58349"/>
    </ligand>
</feature>
<evidence type="ECO:0000313" key="11">
    <source>
        <dbReference type="EMBL" id="KYH29536.1"/>
    </source>
</evidence>
<dbReference type="GO" id="GO:0019632">
    <property type="term" value="P:shikimate metabolic process"/>
    <property type="evidence" value="ECO:0007669"/>
    <property type="project" value="InterPro"/>
</dbReference>
<dbReference type="EC" id="1.1.1.25" evidence="2 8"/>
<feature type="binding site" evidence="8">
    <location>
        <position position="62"/>
    </location>
    <ligand>
        <name>shikimate</name>
        <dbReference type="ChEBI" id="CHEBI:36208"/>
    </ligand>
</feature>
<dbReference type="GO" id="GO:0004764">
    <property type="term" value="F:shikimate 3-dehydrogenase (NADP+) activity"/>
    <property type="evidence" value="ECO:0007669"/>
    <property type="project" value="UniProtKB-UniRule"/>
</dbReference>
<dbReference type="GO" id="GO:0050661">
    <property type="term" value="F:NADP binding"/>
    <property type="evidence" value="ECO:0007669"/>
    <property type="project" value="InterPro"/>
</dbReference>
<comment type="caution">
    <text evidence="11">The sequence shown here is derived from an EMBL/GenBank/DDBJ whole genome shotgun (WGS) entry which is preliminary data.</text>
</comment>
<evidence type="ECO:0000259" key="9">
    <source>
        <dbReference type="Pfam" id="PF01488"/>
    </source>
</evidence>
<feature type="domain" description="Shikimate dehydrogenase substrate binding N-terminal" evidence="10">
    <location>
        <begin position="7"/>
        <end position="89"/>
    </location>
</feature>